<feature type="compositionally biased region" description="Polar residues" evidence="4">
    <location>
        <begin position="644"/>
        <end position="656"/>
    </location>
</feature>
<feature type="region of interest" description="Disordered" evidence="4">
    <location>
        <begin position="411"/>
        <end position="459"/>
    </location>
</feature>
<dbReference type="PROSITE" id="PS00058">
    <property type="entry name" value="DNA_MISMATCH_REPAIR_1"/>
    <property type="match status" value="1"/>
</dbReference>
<evidence type="ECO:0000256" key="3">
    <source>
        <dbReference type="ARBA" id="ARBA00070941"/>
    </source>
</evidence>
<dbReference type="GO" id="GO:0005524">
    <property type="term" value="F:ATP binding"/>
    <property type="evidence" value="ECO:0007669"/>
    <property type="project" value="InterPro"/>
</dbReference>
<dbReference type="InterPro" id="IPR042120">
    <property type="entry name" value="MutL_C_dimsub"/>
</dbReference>
<dbReference type="FunFam" id="3.30.565.10:FF:000014">
    <property type="entry name" value="Mismatch repair endonuclease pms1, putative"/>
    <property type="match status" value="1"/>
</dbReference>
<feature type="compositionally biased region" description="Basic and acidic residues" evidence="4">
    <location>
        <begin position="673"/>
        <end position="682"/>
    </location>
</feature>
<feature type="compositionally biased region" description="Polar residues" evidence="4">
    <location>
        <begin position="417"/>
        <end position="433"/>
    </location>
</feature>
<evidence type="ECO:0000256" key="4">
    <source>
        <dbReference type="SAM" id="MobiDB-lite"/>
    </source>
</evidence>
<dbReference type="Pfam" id="PF01119">
    <property type="entry name" value="DNA_mis_repair"/>
    <property type="match status" value="1"/>
</dbReference>
<dbReference type="PANTHER" id="PTHR10073:SF52">
    <property type="entry name" value="MISMATCH REPAIR ENDONUCLEASE PMS2"/>
    <property type="match status" value="1"/>
</dbReference>
<proteinExistence type="inferred from homology"/>
<dbReference type="FunFam" id="3.30.230.10:FF:000120">
    <property type="entry name" value="Mismatch repair endonuclease PMS2"/>
    <property type="match status" value="1"/>
</dbReference>
<dbReference type="HOGENOM" id="CLU_004131_0_0_1"/>
<dbReference type="Gene3D" id="3.30.1540.20">
    <property type="entry name" value="MutL, C-terminal domain, dimerisation subdomain"/>
    <property type="match status" value="1"/>
</dbReference>
<comment type="similarity">
    <text evidence="1">Belongs to the DNA mismatch repair MutL/HexB family.</text>
</comment>
<dbReference type="InterPro" id="IPR020568">
    <property type="entry name" value="Ribosomal_Su5_D2-typ_SF"/>
</dbReference>
<dbReference type="InterPro" id="IPR042121">
    <property type="entry name" value="MutL_C_regsub"/>
</dbReference>
<feature type="region of interest" description="Disordered" evidence="4">
    <location>
        <begin position="580"/>
        <end position="682"/>
    </location>
</feature>
<dbReference type="SUPFAM" id="SSF55874">
    <property type="entry name" value="ATPase domain of HSP90 chaperone/DNA topoisomerase II/histidine kinase"/>
    <property type="match status" value="1"/>
</dbReference>
<dbReference type="PANTHER" id="PTHR10073">
    <property type="entry name" value="DNA MISMATCH REPAIR PROTEIN MLH, PMS, MUTL"/>
    <property type="match status" value="1"/>
</dbReference>
<name>S0EJ30_GIBF5</name>
<sequence>MCKVLREPLYEKVHMATIKQIDGRTVHQIQSGQVIVDLCSVVKELVENSVDAGATSIGGYPTVPIEQSIGSNKWSILTDLPTDVRFKNQGLDLVEVADNGSGIAPANYPSVALKHHTSKLSSYSDIATLETFGFRGEALASLCALSIVSITTCQQGQAPKGTKLSFEPSGALKGTAVVAASKGTTVSVERLFHNLPVRRRELERNIKREWNKVIALLGQYACIQTNLKFSVSQQPSKGKRIHLFSTKGNPTTRENIINIFGAKTMTVLVPLDLTLEMHDSTGGPTLQIDQKHESSSRDVRVVGHVSRPSHGDGRQTPDRQMFFVNGRPCGLPQFSKAFNEVYKAYNNSQAPFILADIQLDTHMYDVNVSPDKRSILLHDQNILLDNLRTSLAALFDSQDYSVPTSQLLPFKNRTEKQSTTNTSFKPLSITSQKPLDDSQPEVESDGDNYEGSANDKVPLGAWMGREGINVAAKRPKRHSVNFCTESKTIRSDENDAGKPLPVRDFNKQLKVNSVMKTGSSPIKRKSSELLETEPQIPATRPLRRGQVESSHTSPAKTPREKTRSEAATIVIGDEIIQDVASTPDGHANNVAVSEDEMEVDDPKPSFGSRLTQIYAAGSGATEREISFRKERAGKGDEISDSEGIDTNSDSDTSNANKDGKAVSEPAIPVAGSDRLEKQTETRDLSDITPFTFAVEPATTDHKTQSLKSSVRKKESTAQLLQHLRTDESLIKLVLESWKNNLSPSQDCTTVDEEVTDLAAANAEEKLSLTIARKDFLKMKIAGQFNMGFIIATRPASTKSEEDIEVAQKDELFIIDQHATDEKYNFERLQEIQTVQSQRLVHPKRLELTALEEEIVLQNIPAIEANGFKVHVDMTGDEPVGSRCEVLALPMSREVTFSITDLEELIALLGEESSESKHIPRPSKVRKVFASRACRSSVMIGKALTHGQMETLVRHMAELDKPWNCPHGRPTMRHLCQLDSWDAKGWRDDNLQAPSVSWRAYLNGE</sequence>
<keyword evidence="2" id="KW-0227">DNA damage</keyword>
<evidence type="ECO:0000256" key="1">
    <source>
        <dbReference type="ARBA" id="ARBA00006082"/>
    </source>
</evidence>
<dbReference type="Proteomes" id="UP000016800">
    <property type="component" value="Chromosome VIII"/>
</dbReference>
<dbReference type="InterPro" id="IPR036890">
    <property type="entry name" value="HATPase_C_sf"/>
</dbReference>
<dbReference type="GO" id="GO:0140664">
    <property type="term" value="F:ATP-dependent DNA damage sensor activity"/>
    <property type="evidence" value="ECO:0007669"/>
    <property type="project" value="InterPro"/>
</dbReference>
<evidence type="ECO:0000259" key="5">
    <source>
        <dbReference type="SMART" id="SM00853"/>
    </source>
</evidence>
<evidence type="ECO:0000256" key="2">
    <source>
        <dbReference type="ARBA" id="ARBA00022763"/>
    </source>
</evidence>
<feature type="domain" description="MutL C-terminal dimerisation" evidence="5">
    <location>
        <begin position="780"/>
        <end position="943"/>
    </location>
</feature>
<dbReference type="Gene3D" id="3.30.1370.100">
    <property type="entry name" value="MutL, C-terminal domain, regulatory subdomain"/>
    <property type="match status" value="1"/>
</dbReference>
<dbReference type="SMART" id="SM00853">
    <property type="entry name" value="MutL_C"/>
    <property type="match status" value="1"/>
</dbReference>
<dbReference type="VEuPathDB" id="FungiDB:FFUJ_12253"/>
<dbReference type="Gene3D" id="3.30.565.10">
    <property type="entry name" value="Histidine kinase-like ATPase, C-terminal domain"/>
    <property type="match status" value="1"/>
</dbReference>
<feature type="compositionally biased region" description="Basic and acidic residues" evidence="4">
    <location>
        <begin position="621"/>
        <end position="637"/>
    </location>
</feature>
<dbReference type="CDD" id="cd03484">
    <property type="entry name" value="MutL_Trans_hPMS_2_like"/>
    <property type="match status" value="1"/>
</dbReference>
<dbReference type="InterPro" id="IPR014790">
    <property type="entry name" value="MutL_C"/>
</dbReference>
<dbReference type="SUPFAM" id="SSF54211">
    <property type="entry name" value="Ribosomal protein S5 domain 2-like"/>
    <property type="match status" value="1"/>
</dbReference>
<dbReference type="AlphaFoldDB" id="S0EJ30"/>
<feature type="region of interest" description="Disordered" evidence="4">
    <location>
        <begin position="517"/>
        <end position="565"/>
    </location>
</feature>
<feature type="compositionally biased region" description="Acidic residues" evidence="4">
    <location>
        <begin position="438"/>
        <end position="448"/>
    </location>
</feature>
<organism evidence="7 8">
    <name type="scientific">Gibberella fujikuroi (strain CBS 195.34 / IMI 58289 / NRRL A-6831)</name>
    <name type="common">Bakanae and foot rot disease fungus</name>
    <name type="synonym">Fusarium fujikuroi</name>
    <dbReference type="NCBI Taxonomy" id="1279085"/>
    <lineage>
        <taxon>Eukaryota</taxon>
        <taxon>Fungi</taxon>
        <taxon>Dikarya</taxon>
        <taxon>Ascomycota</taxon>
        <taxon>Pezizomycotina</taxon>
        <taxon>Sordariomycetes</taxon>
        <taxon>Hypocreomycetidae</taxon>
        <taxon>Hypocreales</taxon>
        <taxon>Nectriaceae</taxon>
        <taxon>Fusarium</taxon>
        <taxon>Fusarium fujikuroi species complex</taxon>
    </lineage>
</organism>
<dbReference type="InterPro" id="IPR013507">
    <property type="entry name" value="DNA_mismatch_S5_2-like"/>
</dbReference>
<protein>
    <recommendedName>
        <fullName evidence="3">DNA mismatch repair protein PMS1</fullName>
    </recommendedName>
</protein>
<dbReference type="Pfam" id="PF13589">
    <property type="entry name" value="HATPase_c_3"/>
    <property type="match status" value="1"/>
</dbReference>
<dbReference type="GO" id="GO:0000710">
    <property type="term" value="P:meiotic mismatch repair"/>
    <property type="evidence" value="ECO:0007669"/>
    <property type="project" value="UniProtKB-ARBA"/>
</dbReference>
<dbReference type="InterPro" id="IPR037198">
    <property type="entry name" value="MutL_C_sf"/>
</dbReference>
<evidence type="ECO:0000259" key="6">
    <source>
        <dbReference type="SMART" id="SM01340"/>
    </source>
</evidence>
<dbReference type="InterPro" id="IPR014721">
    <property type="entry name" value="Ribsml_uS5_D2-typ_fold_subgr"/>
</dbReference>
<dbReference type="NCBIfam" id="TIGR00585">
    <property type="entry name" value="mutl"/>
    <property type="match status" value="1"/>
</dbReference>
<dbReference type="Pfam" id="PF08676">
    <property type="entry name" value="MutL_C"/>
    <property type="match status" value="1"/>
</dbReference>
<dbReference type="SUPFAM" id="SSF118116">
    <property type="entry name" value="DNA mismatch repair protein MutL"/>
    <property type="match status" value="1"/>
</dbReference>
<dbReference type="SMART" id="SM01340">
    <property type="entry name" value="DNA_mis_repair"/>
    <property type="match status" value="1"/>
</dbReference>
<accession>S0EJ30</accession>
<dbReference type="InterPro" id="IPR014762">
    <property type="entry name" value="DNA_mismatch_repair_CS"/>
</dbReference>
<dbReference type="InterPro" id="IPR002099">
    <property type="entry name" value="MutL/Mlh/PMS"/>
</dbReference>
<dbReference type="GO" id="GO:0030983">
    <property type="term" value="F:mismatched DNA binding"/>
    <property type="evidence" value="ECO:0007669"/>
    <property type="project" value="InterPro"/>
</dbReference>
<keyword evidence="8" id="KW-1185">Reference proteome</keyword>
<dbReference type="Gene3D" id="3.30.230.10">
    <property type="match status" value="1"/>
</dbReference>
<dbReference type="GO" id="GO:0032389">
    <property type="term" value="C:MutLalpha complex"/>
    <property type="evidence" value="ECO:0007669"/>
    <property type="project" value="TreeGrafter"/>
</dbReference>
<gene>
    <name evidence="7" type="ORF">FFUJ_12253</name>
</gene>
<reference evidence="8" key="1">
    <citation type="journal article" date="2013" name="PLoS Pathog.">
        <title>Deciphering the cryptic genome: genome-wide analyses of the rice pathogen Fusarium fujikuroi reveal complex regulation of secondary metabolism and novel metabolites.</title>
        <authorList>
            <person name="Wiemann P."/>
            <person name="Sieber C.M."/>
            <person name="von Bargen K.W."/>
            <person name="Studt L."/>
            <person name="Niehaus E.M."/>
            <person name="Espino J.J."/>
            <person name="Huss K."/>
            <person name="Michielse C.B."/>
            <person name="Albermann S."/>
            <person name="Wagner D."/>
            <person name="Bergner S.V."/>
            <person name="Connolly L.R."/>
            <person name="Fischer A."/>
            <person name="Reuter G."/>
            <person name="Kleigrewe K."/>
            <person name="Bald T."/>
            <person name="Wingfield B.D."/>
            <person name="Ophir R."/>
            <person name="Freeman S."/>
            <person name="Hippler M."/>
            <person name="Smith K.M."/>
            <person name="Brown D.W."/>
            <person name="Proctor R.H."/>
            <person name="Munsterkotter M."/>
            <person name="Freitag M."/>
            <person name="Humpf H.U."/>
            <person name="Guldener U."/>
            <person name="Tudzynski B."/>
        </authorList>
    </citation>
    <scope>NUCLEOTIDE SEQUENCE [LARGE SCALE GENOMIC DNA]</scope>
    <source>
        <strain evidence="8">CBS 195.34 / IMI 58289 / NRRL A-6831</strain>
    </source>
</reference>
<dbReference type="GO" id="GO:0016887">
    <property type="term" value="F:ATP hydrolysis activity"/>
    <property type="evidence" value="ECO:0007669"/>
    <property type="project" value="InterPro"/>
</dbReference>
<dbReference type="EMBL" id="HF679030">
    <property type="protein sequence ID" value="CCT72388.1"/>
    <property type="molecule type" value="Genomic_DNA"/>
</dbReference>
<dbReference type="CDD" id="cd16926">
    <property type="entry name" value="HATPase_MutL-MLH-PMS-like"/>
    <property type="match status" value="1"/>
</dbReference>
<dbReference type="RefSeq" id="XP_023434466.1">
    <property type="nucleotide sequence ID" value="XM_023581836.1"/>
</dbReference>
<dbReference type="InterPro" id="IPR038973">
    <property type="entry name" value="MutL/Mlh/Pms-like"/>
</dbReference>
<feature type="domain" description="DNA mismatch repair protein S5" evidence="6">
    <location>
        <begin position="256"/>
        <end position="396"/>
    </location>
</feature>
<evidence type="ECO:0000313" key="7">
    <source>
        <dbReference type="EMBL" id="CCT72388.1"/>
    </source>
</evidence>
<evidence type="ECO:0000313" key="8">
    <source>
        <dbReference type="Proteomes" id="UP000016800"/>
    </source>
</evidence>
<dbReference type="STRING" id="1279085.S0EJ30"/>
<dbReference type="GeneID" id="35405709"/>
<dbReference type="FunFam" id="3.30.1370.100:FF:000001">
    <property type="entry name" value="Mismatch repair endonuclease pms1, putative"/>
    <property type="match status" value="1"/>
</dbReference>